<name>A0AAN7GXC7_9MYRT</name>
<dbReference type="GO" id="GO:0007062">
    <property type="term" value="P:sister chromatid cohesion"/>
    <property type="evidence" value="ECO:0007669"/>
    <property type="project" value="InterPro"/>
</dbReference>
<keyword evidence="3" id="KW-1185">Reference proteome</keyword>
<dbReference type="PANTHER" id="PTHR12585:SF69">
    <property type="entry name" value="FI11703P"/>
    <property type="match status" value="1"/>
</dbReference>
<gene>
    <name evidence="2" type="ORF">SAY87_012051</name>
</gene>
<dbReference type="GO" id="GO:0008278">
    <property type="term" value="C:cohesin complex"/>
    <property type="evidence" value="ECO:0007669"/>
    <property type="project" value="InterPro"/>
</dbReference>
<evidence type="ECO:0000313" key="2">
    <source>
        <dbReference type="EMBL" id="KAK4745739.1"/>
    </source>
</evidence>
<dbReference type="PANTHER" id="PTHR12585">
    <property type="entry name" value="SCC1 / RAD21 FAMILY MEMBER"/>
    <property type="match status" value="1"/>
</dbReference>
<feature type="region of interest" description="Disordered" evidence="1">
    <location>
        <begin position="44"/>
        <end position="74"/>
    </location>
</feature>
<sequence>MLVEEANLSIVQEALVPDDHAELKFHNIRDEMEMKEANTDEFPELAPGFLDRGSENDALPSSSCPEPEKPVLSSPECPNGVLEVVGSAAGIPNAVNRIEGANTYIDYQAVAPNTEQKEGAAVGAVEMLHELQDHESGSVLQACNSNFSHQDKSLIDRDTQCPSAVVAEVTVCEGQTSELAPNGLLQTRPGELLDQFYIEALKDQFGHGNLDPPTPEKLLSVSDSGADEQKNPLLESTPNKEDLEEGMKQISGRKRSLTESATTMQSNSLEFFGWSQSKRTVELVPDDDDLLSSILVGRMSSVLKMKPTPAPLGLISSKRPRTGQRASAFNRKVLMDETTVLLGLSTELFYMHKETYDASGTKICV</sequence>
<dbReference type="AlphaFoldDB" id="A0AAN7GXC7"/>
<accession>A0AAN7GXC7</accession>
<organism evidence="2 3">
    <name type="scientific">Trapa incisa</name>
    <dbReference type="NCBI Taxonomy" id="236973"/>
    <lineage>
        <taxon>Eukaryota</taxon>
        <taxon>Viridiplantae</taxon>
        <taxon>Streptophyta</taxon>
        <taxon>Embryophyta</taxon>
        <taxon>Tracheophyta</taxon>
        <taxon>Spermatophyta</taxon>
        <taxon>Magnoliopsida</taxon>
        <taxon>eudicotyledons</taxon>
        <taxon>Gunneridae</taxon>
        <taxon>Pentapetalae</taxon>
        <taxon>rosids</taxon>
        <taxon>malvids</taxon>
        <taxon>Myrtales</taxon>
        <taxon>Lythraceae</taxon>
        <taxon>Trapa</taxon>
    </lineage>
</organism>
<dbReference type="InterPro" id="IPR039781">
    <property type="entry name" value="Rad21/Rec8-like"/>
</dbReference>
<evidence type="ECO:0000313" key="3">
    <source>
        <dbReference type="Proteomes" id="UP001345219"/>
    </source>
</evidence>
<feature type="region of interest" description="Disordered" evidence="1">
    <location>
        <begin position="207"/>
        <end position="245"/>
    </location>
</feature>
<dbReference type="GO" id="GO:1990414">
    <property type="term" value="P:replication-born double-strand break repair via sister chromatid exchange"/>
    <property type="evidence" value="ECO:0007669"/>
    <property type="project" value="TreeGrafter"/>
</dbReference>
<dbReference type="GO" id="GO:0003682">
    <property type="term" value="F:chromatin binding"/>
    <property type="evidence" value="ECO:0007669"/>
    <property type="project" value="TreeGrafter"/>
</dbReference>
<reference evidence="2 3" key="1">
    <citation type="journal article" date="2023" name="Hortic Res">
        <title>Pangenome of water caltrop reveals structural variations and asymmetric subgenome divergence after allopolyploidization.</title>
        <authorList>
            <person name="Zhang X."/>
            <person name="Chen Y."/>
            <person name="Wang L."/>
            <person name="Yuan Y."/>
            <person name="Fang M."/>
            <person name="Shi L."/>
            <person name="Lu R."/>
            <person name="Comes H.P."/>
            <person name="Ma Y."/>
            <person name="Chen Y."/>
            <person name="Huang G."/>
            <person name="Zhou Y."/>
            <person name="Zheng Z."/>
            <person name="Qiu Y."/>
        </authorList>
    </citation>
    <scope>NUCLEOTIDE SEQUENCE [LARGE SCALE GENOMIC DNA]</scope>
    <source>
        <tissue evidence="2">Roots</tissue>
    </source>
</reference>
<proteinExistence type="predicted"/>
<dbReference type="EMBL" id="JAXIOK010000021">
    <property type="protein sequence ID" value="KAK4745739.1"/>
    <property type="molecule type" value="Genomic_DNA"/>
</dbReference>
<evidence type="ECO:0000256" key="1">
    <source>
        <dbReference type="SAM" id="MobiDB-lite"/>
    </source>
</evidence>
<protein>
    <submittedName>
        <fullName evidence="2">Uncharacterized protein</fullName>
    </submittedName>
</protein>
<dbReference type="Proteomes" id="UP001345219">
    <property type="component" value="Chromosome 10"/>
</dbReference>
<comment type="caution">
    <text evidence="2">The sequence shown here is derived from an EMBL/GenBank/DDBJ whole genome shotgun (WGS) entry which is preliminary data.</text>
</comment>